<feature type="region of interest" description="Disordered" evidence="3">
    <location>
        <begin position="702"/>
        <end position="777"/>
    </location>
</feature>
<dbReference type="Pfam" id="PF12936">
    <property type="entry name" value="Kri1_C"/>
    <property type="match status" value="1"/>
</dbReference>
<evidence type="ECO:0000256" key="1">
    <source>
        <dbReference type="ARBA" id="ARBA00007473"/>
    </source>
</evidence>
<evidence type="ECO:0000259" key="4">
    <source>
        <dbReference type="Pfam" id="PF12936"/>
    </source>
</evidence>
<sequence>MEFQINEDFAKHYNEYRQKEEFQKLKTRYGDVKLLDKKRKADDQSGDDDSASSSSSSSEESDSEWEDQEHEDFLRLYDALCRDDPALKDEEKVWFRPKPDTSEKPQKERNRTVLLKDHARDSLLSRGAFNDEDPTMEVKSTSNFDVLKKLQGTDAQTLKQSFLAETERLFSDGNDKDEMFSRKESDEQKEGPKRPSIDTSHFTFHVSGGDEEFLKDYLVNRRWKGREKKDVKRTVKSSVGVADDDALLVRKPQMCIGADEPLLTAPEELDADDEFLVKARRFEDAWNNNDEDLTKEYPRTSATRYRFEEGDKDFIKTYPRRIESSLRQPSTAGMTRAEKRKARAERKAAEKAAKMKDIARFKQLKMAEFAEKLERIRRTCGNGTTMSSATVTSIAENGYEPMNEVTEEVIECLDNDWDPEAHDRLVAKLFDDGYYGAETPDDGLDEPPNIDSDDDDKFAKNLDSGDYDDYLPRQPKVIASHEENSAGKCAEKQGDQTLPIIRAAKELEKTLGLKKKSKGAHRQSLLRSALDRQKPVFSASQYTDFEKYFDEFYTLDCEDIINGSGPGDDVHCRFKYREVKPNDFGLSIEEILNADEKELNRWVSVKTMSAYRTEEEEERDLRVFHSSKMLRKKTSLIPSLLTKKQDPSSESAGEAAVAKVAVAADDEKKLSKKALKRLRKKQRKAELSSLLSAAQNNIVEAPVESTEEAVVANEPKNPSPDDENANAHRGSTKRAHEQEEPRKTKKQKKAHGVTTSEEIKPAKHKHFPKKPKLSDERLLAAGIDPKQFKYMKTHVHEKKA</sequence>
<dbReference type="InterPro" id="IPR018034">
    <property type="entry name" value="Kri1"/>
</dbReference>
<feature type="region of interest" description="Disordered" evidence="3">
    <location>
        <begin position="36"/>
        <end position="69"/>
    </location>
</feature>
<feature type="region of interest" description="Disordered" evidence="3">
    <location>
        <begin position="169"/>
        <end position="202"/>
    </location>
</feature>
<dbReference type="GO" id="GO:0005730">
    <property type="term" value="C:nucleolus"/>
    <property type="evidence" value="ECO:0007669"/>
    <property type="project" value="TreeGrafter"/>
</dbReference>
<dbReference type="PANTHER" id="PTHR14490">
    <property type="entry name" value="ZINC FINGER, ZZ TYPE"/>
    <property type="match status" value="1"/>
</dbReference>
<protein>
    <recommendedName>
        <fullName evidence="2">Protein KRI1 homolog</fullName>
    </recommendedName>
</protein>
<accession>A0A5K3EIJ1</accession>
<evidence type="ECO:0000313" key="5">
    <source>
        <dbReference type="WBParaSite" id="MCU_000811-RC"/>
    </source>
</evidence>
<evidence type="ECO:0000256" key="3">
    <source>
        <dbReference type="SAM" id="MobiDB-lite"/>
    </source>
</evidence>
<dbReference type="AlphaFoldDB" id="A0A5K3EIJ1"/>
<dbReference type="Pfam" id="PF05178">
    <property type="entry name" value="Kri1"/>
    <property type="match status" value="1"/>
</dbReference>
<feature type="region of interest" description="Disordered" evidence="3">
    <location>
        <begin position="90"/>
        <end position="118"/>
    </location>
</feature>
<proteinExistence type="inferred from homology"/>
<feature type="domain" description="Kri1-like C-terminal" evidence="4">
    <location>
        <begin position="545"/>
        <end position="633"/>
    </location>
</feature>
<feature type="compositionally biased region" description="Acidic residues" evidence="3">
    <location>
        <begin position="59"/>
        <end position="69"/>
    </location>
</feature>
<organism evidence="5">
    <name type="scientific">Mesocestoides corti</name>
    <name type="common">Flatworm</name>
    <dbReference type="NCBI Taxonomy" id="53468"/>
    <lineage>
        <taxon>Eukaryota</taxon>
        <taxon>Metazoa</taxon>
        <taxon>Spiralia</taxon>
        <taxon>Lophotrochozoa</taxon>
        <taxon>Platyhelminthes</taxon>
        <taxon>Cestoda</taxon>
        <taxon>Eucestoda</taxon>
        <taxon>Cyclophyllidea</taxon>
        <taxon>Mesocestoididae</taxon>
        <taxon>Mesocestoides</taxon>
    </lineage>
</organism>
<feature type="region of interest" description="Disordered" evidence="3">
    <location>
        <begin position="437"/>
        <end position="465"/>
    </location>
</feature>
<dbReference type="InterPro" id="IPR024626">
    <property type="entry name" value="Kri1-like_C"/>
</dbReference>
<feature type="compositionally biased region" description="Basic and acidic residues" evidence="3">
    <location>
        <begin position="169"/>
        <end position="196"/>
    </location>
</feature>
<dbReference type="PANTHER" id="PTHR14490:SF5">
    <property type="entry name" value="PROTEIN KRI1 HOMOLOG"/>
    <property type="match status" value="1"/>
</dbReference>
<feature type="compositionally biased region" description="Basic residues" evidence="3">
    <location>
        <begin position="762"/>
        <end position="771"/>
    </location>
</feature>
<dbReference type="WBParaSite" id="MCU_000811-RC">
    <property type="protein sequence ID" value="MCU_000811-RC"/>
    <property type="gene ID" value="MCU_000811"/>
</dbReference>
<dbReference type="GO" id="GO:0000447">
    <property type="term" value="P:endonucleolytic cleavage in ITS1 to separate SSU-rRNA from 5.8S rRNA and LSU-rRNA from tricistronic rRNA transcript (SSU-rRNA, 5.8S rRNA, LSU-rRNA)"/>
    <property type="evidence" value="ECO:0007669"/>
    <property type="project" value="TreeGrafter"/>
</dbReference>
<name>A0A5K3EIJ1_MESCO</name>
<reference evidence="5" key="1">
    <citation type="submission" date="2019-11" db="UniProtKB">
        <authorList>
            <consortium name="WormBaseParasite"/>
        </authorList>
    </citation>
    <scope>IDENTIFICATION</scope>
</reference>
<comment type="similarity">
    <text evidence="1">Belongs to the KRI1 family.</text>
</comment>
<dbReference type="GO" id="GO:0030686">
    <property type="term" value="C:90S preribosome"/>
    <property type="evidence" value="ECO:0007669"/>
    <property type="project" value="TreeGrafter"/>
</dbReference>
<evidence type="ECO:0000256" key="2">
    <source>
        <dbReference type="ARBA" id="ARBA00017294"/>
    </source>
</evidence>